<dbReference type="RefSeq" id="WP_091492719.1">
    <property type="nucleotide sequence ID" value="NZ_LT629692.1"/>
</dbReference>
<dbReference type="Proteomes" id="UP000199009">
    <property type="component" value="Chromosome I"/>
</dbReference>
<name>A0A1G8DPA3_9MICO</name>
<evidence type="ECO:0000313" key="2">
    <source>
        <dbReference type="EMBL" id="SDH59411.1"/>
    </source>
</evidence>
<dbReference type="OrthoDB" id="4924750at2"/>
<gene>
    <name evidence="2" type="ORF">SAMN04489810_3403</name>
</gene>
<dbReference type="STRING" id="370764.SAMN04489810_3403"/>
<evidence type="ECO:0000313" key="3">
    <source>
        <dbReference type="Proteomes" id="UP000199009"/>
    </source>
</evidence>
<organism evidence="2 3">
    <name type="scientific">Microbacterium pygmaeum</name>
    <dbReference type="NCBI Taxonomy" id="370764"/>
    <lineage>
        <taxon>Bacteria</taxon>
        <taxon>Bacillati</taxon>
        <taxon>Actinomycetota</taxon>
        <taxon>Actinomycetes</taxon>
        <taxon>Micrococcales</taxon>
        <taxon>Microbacteriaceae</taxon>
        <taxon>Microbacterium</taxon>
    </lineage>
</organism>
<sequence>MPTPRVRTILVGGHESADGAHLVRLEALLEDTRTARPGRQFHNQVSEARSAGETVVVVPMTFGRNPTMIADTAKTLRWLGPRHPHRLALAAPFGTTDHLTAWVRTAANTARAEHPDAALVVVAPRSNPFDEAELHRIAYLAATHGAADEVFPAILDSDRALAPVIDRLQRLGITRSAIVPAGFASTATEAFGAGEYAGARFAGPLMSDAAIARTVRTRVADALTALAAGHDGIAAGLDADHGHGYAHSHAFEESGHAHTHSHGGYAHAHARPHSHGGSGDSTHTHADGATHDHDHDGLHAHVHAS</sequence>
<dbReference type="SUPFAM" id="SSF53800">
    <property type="entry name" value="Chelatase"/>
    <property type="match status" value="1"/>
</dbReference>
<dbReference type="AlphaFoldDB" id="A0A1G8DPA3"/>
<evidence type="ECO:0008006" key="4">
    <source>
        <dbReference type="Google" id="ProtNLM"/>
    </source>
</evidence>
<dbReference type="EMBL" id="LT629692">
    <property type="protein sequence ID" value="SDH59411.1"/>
    <property type="molecule type" value="Genomic_DNA"/>
</dbReference>
<reference evidence="2 3" key="1">
    <citation type="submission" date="2016-10" db="EMBL/GenBank/DDBJ databases">
        <authorList>
            <person name="de Groot N.N."/>
        </authorList>
    </citation>
    <scope>NUCLEOTIDE SEQUENCE [LARGE SCALE GENOMIC DNA]</scope>
    <source>
        <strain evidence="2 3">DSM 23142</strain>
    </source>
</reference>
<accession>A0A1G8DPA3</accession>
<feature type="compositionally biased region" description="Basic and acidic residues" evidence="1">
    <location>
        <begin position="282"/>
        <end position="299"/>
    </location>
</feature>
<keyword evidence="3" id="KW-1185">Reference proteome</keyword>
<proteinExistence type="predicted"/>
<protein>
    <recommendedName>
        <fullName evidence="4">Cobalamin biosynthesis protein CbiX</fullName>
    </recommendedName>
</protein>
<evidence type="ECO:0000256" key="1">
    <source>
        <dbReference type="SAM" id="MobiDB-lite"/>
    </source>
</evidence>
<feature type="region of interest" description="Disordered" evidence="1">
    <location>
        <begin position="254"/>
        <end position="305"/>
    </location>
</feature>